<accession>A0A2A9M5C7</accession>
<dbReference type="GO" id="GO:0009507">
    <property type="term" value="C:chloroplast"/>
    <property type="evidence" value="ECO:0007669"/>
    <property type="project" value="UniProtKB-SubCell"/>
</dbReference>
<dbReference type="InterPro" id="IPR036967">
    <property type="entry name" value="Ribosomal_uS11_sf"/>
</dbReference>
<dbReference type="HAMAP" id="MF_01310">
    <property type="entry name" value="Ribosomal_uS11"/>
    <property type="match status" value="1"/>
</dbReference>
<dbReference type="Gene3D" id="3.30.420.80">
    <property type="entry name" value="Ribosomal protein S11"/>
    <property type="match status" value="1"/>
</dbReference>
<feature type="transmembrane region" description="Helical" evidence="5">
    <location>
        <begin position="81"/>
        <end position="104"/>
    </location>
</feature>
<organism evidence="6 7">
    <name type="scientific">Besnoitia besnoiti</name>
    <name type="common">Apicomplexan protozoan</name>
    <dbReference type="NCBI Taxonomy" id="94643"/>
    <lineage>
        <taxon>Eukaryota</taxon>
        <taxon>Sar</taxon>
        <taxon>Alveolata</taxon>
        <taxon>Apicomplexa</taxon>
        <taxon>Conoidasida</taxon>
        <taxon>Coccidia</taxon>
        <taxon>Eucoccidiorida</taxon>
        <taxon>Eimeriorina</taxon>
        <taxon>Sarcocystidae</taxon>
        <taxon>Besnoitia</taxon>
    </lineage>
</organism>
<evidence type="ECO:0000256" key="1">
    <source>
        <dbReference type="ARBA" id="ARBA00004229"/>
    </source>
</evidence>
<dbReference type="SUPFAM" id="SSF53137">
    <property type="entry name" value="Translational machinery components"/>
    <property type="match status" value="1"/>
</dbReference>
<dbReference type="Proteomes" id="UP000224006">
    <property type="component" value="Apicoplast Pltd"/>
</dbReference>
<dbReference type="GO" id="GO:0005840">
    <property type="term" value="C:ribosome"/>
    <property type="evidence" value="ECO:0007669"/>
    <property type="project" value="UniProtKB-KW"/>
</dbReference>
<sequence length="135" mass="15641">MINKIFTLYIKSTGKNTFLSLLQNNLLFNTNRLVLNKNQRILNTYSCGKFGFKNRKKETAFACSFIVTKILLLIINLKIKFLHIIMKGIGLYRKIILTTILTFLTEQRNHLKLLSITDLTQSSFNGCSAKKRKKH</sequence>
<proteinExistence type="inferred from homology"/>
<evidence type="ECO:0000256" key="3">
    <source>
        <dbReference type="ARBA" id="ARBA00022980"/>
    </source>
</evidence>
<evidence type="ECO:0000313" key="6">
    <source>
        <dbReference type="EMBL" id="PFH30592.1"/>
    </source>
</evidence>
<name>A0A2A9M5C7_BESBE</name>
<dbReference type="RefSeq" id="XP_029214605.1">
    <property type="nucleotide sequence ID" value="NW_021703914.1"/>
</dbReference>
<keyword evidence="5" id="KW-0812">Transmembrane</keyword>
<gene>
    <name evidence="6" type="ORF">BESB_086440</name>
</gene>
<evidence type="ECO:0000256" key="2">
    <source>
        <dbReference type="ARBA" id="ARBA00006194"/>
    </source>
</evidence>
<keyword evidence="3 6" id="KW-0689">Ribosomal protein</keyword>
<evidence type="ECO:0000256" key="5">
    <source>
        <dbReference type="SAM" id="Phobius"/>
    </source>
</evidence>
<keyword evidence="7" id="KW-1185">Reference proteome</keyword>
<evidence type="ECO:0000256" key="4">
    <source>
        <dbReference type="ARBA" id="ARBA00023274"/>
    </source>
</evidence>
<keyword evidence="5" id="KW-1133">Transmembrane helix</keyword>
<dbReference type="AlphaFoldDB" id="A0A2A9M5C7"/>
<dbReference type="GO" id="GO:0003735">
    <property type="term" value="F:structural constituent of ribosome"/>
    <property type="evidence" value="ECO:0007669"/>
    <property type="project" value="InterPro"/>
</dbReference>
<comment type="subcellular location">
    <subcellularLocation>
        <location evidence="1">Plastid</location>
        <location evidence="1">Chloroplast</location>
    </subcellularLocation>
</comment>
<feature type="transmembrane region" description="Helical" evidence="5">
    <location>
        <begin position="59"/>
        <end position="75"/>
    </location>
</feature>
<dbReference type="GO" id="GO:0006412">
    <property type="term" value="P:translation"/>
    <property type="evidence" value="ECO:0007669"/>
    <property type="project" value="InterPro"/>
</dbReference>
<comment type="caution">
    <text evidence="6">The sequence shown here is derived from an EMBL/GenBank/DDBJ whole genome shotgun (WGS) entry which is preliminary data.</text>
</comment>
<keyword evidence="4" id="KW-0687">Ribonucleoprotein</keyword>
<dbReference type="GeneID" id="40313570"/>
<dbReference type="VEuPathDB" id="ToxoDB:BESB_086440"/>
<dbReference type="GO" id="GO:1990904">
    <property type="term" value="C:ribonucleoprotein complex"/>
    <property type="evidence" value="ECO:0007669"/>
    <property type="project" value="UniProtKB-KW"/>
</dbReference>
<evidence type="ECO:0000313" key="7">
    <source>
        <dbReference type="Proteomes" id="UP000224006"/>
    </source>
</evidence>
<dbReference type="OrthoDB" id="330961at2759"/>
<protein>
    <submittedName>
        <fullName evidence="6">Ribosomal protein S11</fullName>
    </submittedName>
</protein>
<dbReference type="InterPro" id="IPR001971">
    <property type="entry name" value="Ribosomal_uS11"/>
</dbReference>
<keyword evidence="5" id="KW-0472">Membrane</keyword>
<dbReference type="EMBL" id="NWUJ01000186">
    <property type="protein sequence ID" value="PFH30592.1"/>
    <property type="molecule type" value="Genomic_DNA"/>
</dbReference>
<reference evidence="6 7" key="1">
    <citation type="submission" date="2017-09" db="EMBL/GenBank/DDBJ databases">
        <title>Genome sequencing of Besnoitia besnoiti strain Bb-Ger1.</title>
        <authorList>
            <person name="Schares G."/>
            <person name="Venepally P."/>
            <person name="Lorenzi H.A."/>
        </authorList>
    </citation>
    <scope>NUCLEOTIDE SEQUENCE [LARGE SCALE GENOMIC DNA]</scope>
    <source>
        <strain evidence="6 7">Bb-Ger1</strain>
    </source>
</reference>
<comment type="similarity">
    <text evidence="2">Belongs to the universal ribosomal protein uS11 family.</text>
</comment>